<evidence type="ECO:0000313" key="13">
    <source>
        <dbReference type="Proteomes" id="UP001165267"/>
    </source>
</evidence>
<comment type="subcellular location">
    <subcellularLocation>
        <location evidence="1">Membrane</location>
        <topology evidence="1">Multi-pass membrane protein</topology>
    </subcellularLocation>
</comment>
<evidence type="ECO:0000313" key="12">
    <source>
        <dbReference type="EMBL" id="MCR2747313.1"/>
    </source>
</evidence>
<keyword evidence="6" id="KW-0915">Sodium</keyword>
<dbReference type="PANTHER" id="PTHR43562">
    <property type="entry name" value="NAPA-TYPE SODIUM/HYDROGEN ANTIPORTER"/>
    <property type="match status" value="1"/>
</dbReference>
<keyword evidence="8 10" id="KW-0472">Membrane</keyword>
<feature type="transmembrane region" description="Helical" evidence="10">
    <location>
        <begin position="114"/>
        <end position="134"/>
    </location>
</feature>
<evidence type="ECO:0000259" key="11">
    <source>
        <dbReference type="Pfam" id="PF00999"/>
    </source>
</evidence>
<organism evidence="12 13">
    <name type="scientific">Limnobacter parvus</name>
    <dbReference type="NCBI Taxonomy" id="2939690"/>
    <lineage>
        <taxon>Bacteria</taxon>
        <taxon>Pseudomonadati</taxon>
        <taxon>Pseudomonadota</taxon>
        <taxon>Betaproteobacteria</taxon>
        <taxon>Burkholderiales</taxon>
        <taxon>Burkholderiaceae</taxon>
        <taxon>Limnobacter</taxon>
    </lineage>
</organism>
<dbReference type="InterPro" id="IPR006153">
    <property type="entry name" value="Cation/H_exchanger_TM"/>
</dbReference>
<evidence type="ECO:0000256" key="7">
    <source>
        <dbReference type="ARBA" id="ARBA00023065"/>
    </source>
</evidence>
<keyword evidence="5 10" id="KW-1133">Transmembrane helix</keyword>
<feature type="transmembrane region" description="Helical" evidence="10">
    <location>
        <begin position="53"/>
        <end position="74"/>
    </location>
</feature>
<evidence type="ECO:0000256" key="6">
    <source>
        <dbReference type="ARBA" id="ARBA00023053"/>
    </source>
</evidence>
<evidence type="ECO:0000256" key="5">
    <source>
        <dbReference type="ARBA" id="ARBA00022989"/>
    </source>
</evidence>
<name>A0ABT1XJ50_9BURK</name>
<evidence type="ECO:0000256" key="4">
    <source>
        <dbReference type="ARBA" id="ARBA00022692"/>
    </source>
</evidence>
<comment type="caution">
    <text evidence="12">The sequence shown here is derived from an EMBL/GenBank/DDBJ whole genome shotgun (WGS) entry which is preliminary data.</text>
</comment>
<feature type="domain" description="Cation/H+ exchanger transmembrane" evidence="11">
    <location>
        <begin position="12"/>
        <end position="388"/>
    </location>
</feature>
<dbReference type="PANTHER" id="PTHR43562:SF3">
    <property type="entry name" value="SODIUM ION_PROTON EXCHANGER (EUROFUNG)"/>
    <property type="match status" value="1"/>
</dbReference>
<feature type="transmembrane region" description="Helical" evidence="10">
    <location>
        <begin position="245"/>
        <end position="262"/>
    </location>
</feature>
<feature type="transmembrane region" description="Helical" evidence="10">
    <location>
        <begin position="219"/>
        <end position="239"/>
    </location>
</feature>
<feature type="transmembrane region" description="Helical" evidence="10">
    <location>
        <begin position="308"/>
        <end position="327"/>
    </location>
</feature>
<evidence type="ECO:0000256" key="9">
    <source>
        <dbReference type="ARBA" id="ARBA00023201"/>
    </source>
</evidence>
<feature type="transmembrane region" description="Helical" evidence="10">
    <location>
        <begin position="6"/>
        <end position="22"/>
    </location>
</feature>
<keyword evidence="3" id="KW-0050">Antiport</keyword>
<gene>
    <name evidence="12" type="ORF">NSP04_11690</name>
</gene>
<feature type="transmembrane region" description="Helical" evidence="10">
    <location>
        <begin position="274"/>
        <end position="296"/>
    </location>
</feature>
<dbReference type="EMBL" id="JANKHG010000018">
    <property type="protein sequence ID" value="MCR2747313.1"/>
    <property type="molecule type" value="Genomic_DNA"/>
</dbReference>
<proteinExistence type="predicted"/>
<evidence type="ECO:0000256" key="3">
    <source>
        <dbReference type="ARBA" id="ARBA00022449"/>
    </source>
</evidence>
<sequence length="409" mass="43999">MSLLSSLLLLIVVARLFGRLFARYNQPELIGEILAGVLLGPAILGLIEPNKALAGVTELAVFLIILNAGLEMRFSDIVGAMKGRGLLLAAISFFIPFGGGVLVAAAFGQDIMRMIFLGLCISITALPVAVKLMDSLGILHTPIAKFSLATAVVNDVAALFILGIVLNLPETLTLGDTGQAVGIATLKLLALGLVVVGLNQLLNWLEKRNVNVQALPESMIRVFGPEALFGIVVVFVLVFGTISEALGFHFVIGAFFGALFLDKKHFIASRYKDLQNSLGSITNGFLAPIFFAYLGLELQLVSLSEWDFPLIVILVSIVTKLFAGWLGGLMVGMDHRESLGLGAVLNGRGVMELVVAGIAYQNGFIGPTMFSTLVLMGIVTTFLTPIFFKQVYRGNRLEEYRQASRQEIQ</sequence>
<evidence type="ECO:0000256" key="2">
    <source>
        <dbReference type="ARBA" id="ARBA00022448"/>
    </source>
</evidence>
<keyword evidence="7" id="KW-0406">Ion transport</keyword>
<keyword evidence="4 10" id="KW-0812">Transmembrane</keyword>
<feature type="transmembrane region" description="Helical" evidence="10">
    <location>
        <begin position="180"/>
        <end position="198"/>
    </location>
</feature>
<feature type="transmembrane region" description="Helical" evidence="10">
    <location>
        <begin position="339"/>
        <end position="358"/>
    </location>
</feature>
<feature type="transmembrane region" description="Helical" evidence="10">
    <location>
        <begin position="146"/>
        <end position="168"/>
    </location>
</feature>
<dbReference type="InterPro" id="IPR038770">
    <property type="entry name" value="Na+/solute_symporter_sf"/>
</dbReference>
<dbReference type="Proteomes" id="UP001165267">
    <property type="component" value="Unassembled WGS sequence"/>
</dbReference>
<feature type="transmembrane region" description="Helical" evidence="10">
    <location>
        <begin position="364"/>
        <end position="388"/>
    </location>
</feature>
<evidence type="ECO:0000256" key="10">
    <source>
        <dbReference type="SAM" id="Phobius"/>
    </source>
</evidence>
<evidence type="ECO:0000256" key="8">
    <source>
        <dbReference type="ARBA" id="ARBA00023136"/>
    </source>
</evidence>
<dbReference type="RefSeq" id="WP_257512533.1">
    <property type="nucleotide sequence ID" value="NZ_JANKHG010000018.1"/>
</dbReference>
<dbReference type="Pfam" id="PF00999">
    <property type="entry name" value="Na_H_Exchanger"/>
    <property type="match status" value="1"/>
</dbReference>
<protein>
    <submittedName>
        <fullName evidence="12">Cation:proton antiporter</fullName>
    </submittedName>
</protein>
<keyword evidence="2" id="KW-0813">Transport</keyword>
<evidence type="ECO:0000256" key="1">
    <source>
        <dbReference type="ARBA" id="ARBA00004141"/>
    </source>
</evidence>
<dbReference type="Gene3D" id="1.20.1530.20">
    <property type="match status" value="1"/>
</dbReference>
<accession>A0ABT1XJ50</accession>
<feature type="transmembrane region" description="Helical" evidence="10">
    <location>
        <begin position="86"/>
        <end position="108"/>
    </location>
</feature>
<feature type="transmembrane region" description="Helical" evidence="10">
    <location>
        <begin position="29"/>
        <end position="47"/>
    </location>
</feature>
<reference evidence="12" key="1">
    <citation type="submission" date="2022-07" db="EMBL/GenBank/DDBJ databases">
        <authorList>
            <person name="Xamxidin M."/>
        </authorList>
    </citation>
    <scope>NUCLEOTIDE SEQUENCE</scope>
    <source>
        <strain evidence="12">YS8-69</strain>
    </source>
</reference>
<keyword evidence="13" id="KW-1185">Reference proteome</keyword>
<keyword evidence="9" id="KW-0739">Sodium transport</keyword>